<sequence length="461" mass="50192">MQHSTTGAPHFDLVGVGIGPFNLSLAALAEPLRENHSLEPLFLECRPEFAWHRGMMLDGAALQVPFLADLVSLTDPTSRFSVLNWLRETDRLYSFYFAENLFLQRREYEAYCQWVAAQLPFCRFGATVTRVRRAEAGFEVEYSAASGPMIVTATNIVLGIGTEPVMPFEVSGGALHSADYLLHRERVRTLDDVTVIGSGQSGAEIVLDLLRTGAPGQRVRWLTRSAAFEPMEYSKLGLEHFTPDYTRFFHGLREDVRADLLHTQGRLHKAISFDTIADLHAELHMRSFDSLYGGTLGLAGDTGATLLPGVSVTGAAWHAAGSRGAAADAGSSAVPRVPGTVELTCLHERQKREFSVLTDAVICATGYRERTPAFLDPDLALLLGAADLEHRVAPGVYVQNAEQRTHGVGAPDLGLGAHRAAVILNAVTGRTVYDLPRRAAHTAFDPEAAAERDPGIRIEVP</sequence>
<evidence type="ECO:0000256" key="8">
    <source>
        <dbReference type="ARBA" id="ARBA00022857"/>
    </source>
</evidence>
<dbReference type="InterPro" id="IPR025700">
    <property type="entry name" value="Lys/Orn_oxygenase"/>
</dbReference>
<evidence type="ECO:0000256" key="14">
    <source>
        <dbReference type="ARBA" id="ARBA00032738"/>
    </source>
</evidence>
<keyword evidence="17" id="KW-1185">Reference proteome</keyword>
<dbReference type="SUPFAM" id="SSF51971">
    <property type="entry name" value="Nucleotide-binding domain"/>
    <property type="match status" value="1"/>
</dbReference>
<gene>
    <name evidence="16" type="ORF">KGQ19_24945</name>
</gene>
<keyword evidence="8" id="KW-0521">NADP</keyword>
<dbReference type="GO" id="GO:0004497">
    <property type="term" value="F:monooxygenase activity"/>
    <property type="evidence" value="ECO:0007669"/>
    <property type="project" value="UniProtKB-KW"/>
</dbReference>
<comment type="catalytic activity">
    <reaction evidence="15">
        <text>L-lysine + NADPH + O2 = N(6)-hydroxy-L-lysine + NADP(+) + H2O</text>
        <dbReference type="Rhea" id="RHEA:23228"/>
        <dbReference type="ChEBI" id="CHEBI:15377"/>
        <dbReference type="ChEBI" id="CHEBI:15379"/>
        <dbReference type="ChEBI" id="CHEBI:32551"/>
        <dbReference type="ChEBI" id="CHEBI:57783"/>
        <dbReference type="ChEBI" id="CHEBI:57820"/>
        <dbReference type="ChEBI" id="CHEBI:58349"/>
        <dbReference type="EC" id="1.14.13.59"/>
    </reaction>
</comment>
<evidence type="ECO:0000256" key="11">
    <source>
        <dbReference type="ARBA" id="ARBA00029939"/>
    </source>
</evidence>
<name>A0ABS5KVN7_9ACTN</name>
<dbReference type="PANTHER" id="PTHR42802">
    <property type="entry name" value="MONOOXYGENASE"/>
    <property type="match status" value="1"/>
</dbReference>
<evidence type="ECO:0000313" key="17">
    <source>
        <dbReference type="Proteomes" id="UP000730482"/>
    </source>
</evidence>
<keyword evidence="9" id="KW-0560">Oxidoreductase</keyword>
<keyword evidence="10 16" id="KW-0503">Monooxygenase</keyword>
<dbReference type="EC" id="1.14.13.59" evidence="4"/>
<protein>
    <recommendedName>
        <fullName evidence="5">L-lysine N6-monooxygenase MbtG</fullName>
        <ecNumber evidence="4">1.14.13.59</ecNumber>
    </recommendedName>
    <alternativeName>
        <fullName evidence="14">Lysine 6-N-hydroxylase</fullName>
    </alternativeName>
    <alternativeName>
        <fullName evidence="13">Lysine N6-hydroxylase</fullName>
    </alternativeName>
    <alternativeName>
        <fullName evidence="11">Lysine-N-oxygenase</fullName>
    </alternativeName>
    <alternativeName>
        <fullName evidence="12">Mycobactin synthase protein G</fullName>
    </alternativeName>
</protein>
<comment type="caution">
    <text evidence="16">The sequence shown here is derived from an EMBL/GenBank/DDBJ whole genome shotgun (WGS) entry which is preliminary data.</text>
</comment>
<dbReference type="RefSeq" id="WP_212012280.1">
    <property type="nucleotide sequence ID" value="NZ_JAAFYZ010000092.1"/>
</dbReference>
<evidence type="ECO:0000256" key="3">
    <source>
        <dbReference type="ARBA" id="ARBA00007588"/>
    </source>
</evidence>
<dbReference type="PANTHER" id="PTHR42802:SF1">
    <property type="entry name" value="L-ORNITHINE N(5)-MONOOXYGENASE"/>
    <property type="match status" value="1"/>
</dbReference>
<evidence type="ECO:0000256" key="6">
    <source>
        <dbReference type="ARBA" id="ARBA00022630"/>
    </source>
</evidence>
<evidence type="ECO:0000313" key="16">
    <source>
        <dbReference type="EMBL" id="MBS2550118.1"/>
    </source>
</evidence>
<dbReference type="InterPro" id="IPR036188">
    <property type="entry name" value="FAD/NAD-bd_sf"/>
</dbReference>
<dbReference type="Pfam" id="PF13434">
    <property type="entry name" value="Lys_Orn_oxgnase"/>
    <property type="match status" value="1"/>
</dbReference>
<organism evidence="16 17">
    <name type="scientific">Catenulispora pinistramenti</name>
    <dbReference type="NCBI Taxonomy" id="2705254"/>
    <lineage>
        <taxon>Bacteria</taxon>
        <taxon>Bacillati</taxon>
        <taxon>Actinomycetota</taxon>
        <taxon>Actinomycetes</taxon>
        <taxon>Catenulisporales</taxon>
        <taxon>Catenulisporaceae</taxon>
        <taxon>Catenulispora</taxon>
    </lineage>
</organism>
<proteinExistence type="inferred from homology"/>
<evidence type="ECO:0000256" key="12">
    <source>
        <dbReference type="ARBA" id="ARBA00031158"/>
    </source>
</evidence>
<dbReference type="Gene3D" id="3.50.50.60">
    <property type="entry name" value="FAD/NAD(P)-binding domain"/>
    <property type="match status" value="1"/>
</dbReference>
<evidence type="ECO:0000256" key="2">
    <source>
        <dbReference type="ARBA" id="ARBA00004924"/>
    </source>
</evidence>
<comment type="similarity">
    <text evidence="3">Belongs to the lysine N(6)-hydroxylase/L-ornithine N(5)-oxygenase family.</text>
</comment>
<keyword evidence="7" id="KW-0274">FAD</keyword>
<evidence type="ECO:0000256" key="10">
    <source>
        <dbReference type="ARBA" id="ARBA00023033"/>
    </source>
</evidence>
<dbReference type="EMBL" id="JAAFYZ010000092">
    <property type="protein sequence ID" value="MBS2550118.1"/>
    <property type="molecule type" value="Genomic_DNA"/>
</dbReference>
<comment type="cofactor">
    <cofactor evidence="1">
        <name>FAD</name>
        <dbReference type="ChEBI" id="CHEBI:57692"/>
    </cofactor>
</comment>
<accession>A0ABS5KVN7</accession>
<reference evidence="16 17" key="1">
    <citation type="submission" date="2020-02" db="EMBL/GenBank/DDBJ databases">
        <title>Acidophilic actinobacteria isolated from forest soil.</title>
        <authorList>
            <person name="Golinska P."/>
        </authorList>
    </citation>
    <scope>NUCLEOTIDE SEQUENCE [LARGE SCALE GENOMIC DNA]</scope>
    <source>
        <strain evidence="16 17">NL8</strain>
    </source>
</reference>
<evidence type="ECO:0000256" key="1">
    <source>
        <dbReference type="ARBA" id="ARBA00001974"/>
    </source>
</evidence>
<evidence type="ECO:0000256" key="7">
    <source>
        <dbReference type="ARBA" id="ARBA00022827"/>
    </source>
</evidence>
<comment type="pathway">
    <text evidence="2">Siderophore biosynthesis.</text>
</comment>
<evidence type="ECO:0000256" key="5">
    <source>
        <dbReference type="ARBA" id="ARBA00016406"/>
    </source>
</evidence>
<evidence type="ECO:0000256" key="4">
    <source>
        <dbReference type="ARBA" id="ARBA00013076"/>
    </source>
</evidence>
<evidence type="ECO:0000256" key="9">
    <source>
        <dbReference type="ARBA" id="ARBA00023002"/>
    </source>
</evidence>
<dbReference type="SUPFAM" id="SSF51905">
    <property type="entry name" value="FAD/NAD(P)-binding domain"/>
    <property type="match status" value="1"/>
</dbReference>
<dbReference type="Proteomes" id="UP000730482">
    <property type="component" value="Unassembled WGS sequence"/>
</dbReference>
<keyword evidence="6" id="KW-0285">Flavoprotein</keyword>
<evidence type="ECO:0000256" key="13">
    <source>
        <dbReference type="ARBA" id="ARBA00032493"/>
    </source>
</evidence>
<evidence type="ECO:0000256" key="15">
    <source>
        <dbReference type="ARBA" id="ARBA00048407"/>
    </source>
</evidence>